<feature type="compositionally biased region" description="Basic and acidic residues" evidence="6">
    <location>
        <begin position="102"/>
        <end position="113"/>
    </location>
</feature>
<dbReference type="FunFam" id="2.40.50.40:FF:000022">
    <property type="entry name" value="M-phase phosphoprotein 8"/>
    <property type="match status" value="1"/>
</dbReference>
<evidence type="ECO:0000256" key="4">
    <source>
        <dbReference type="ARBA" id="ARBA00023242"/>
    </source>
</evidence>
<protein>
    <recommendedName>
        <fullName evidence="7">Chromo domain-containing protein</fullName>
    </recommendedName>
</protein>
<dbReference type="PANTHER" id="PTHR24166">
    <property type="entry name" value="ROLLING PEBBLES, ISOFORM B"/>
    <property type="match status" value="1"/>
</dbReference>
<evidence type="ECO:0000256" key="2">
    <source>
        <dbReference type="ARBA" id="ARBA00022737"/>
    </source>
</evidence>
<keyword evidence="2" id="KW-0677">Repeat</keyword>
<organism evidence="8 9">
    <name type="scientific">Mola mola</name>
    <name type="common">Ocean sunfish</name>
    <name type="synonym">Tetraodon mola</name>
    <dbReference type="NCBI Taxonomy" id="94237"/>
    <lineage>
        <taxon>Eukaryota</taxon>
        <taxon>Metazoa</taxon>
        <taxon>Chordata</taxon>
        <taxon>Craniata</taxon>
        <taxon>Vertebrata</taxon>
        <taxon>Euteleostomi</taxon>
        <taxon>Actinopterygii</taxon>
        <taxon>Neopterygii</taxon>
        <taxon>Teleostei</taxon>
        <taxon>Neoteleostei</taxon>
        <taxon>Acanthomorphata</taxon>
        <taxon>Eupercaria</taxon>
        <taxon>Tetraodontiformes</taxon>
        <taxon>Molidae</taxon>
        <taxon>Mola</taxon>
    </lineage>
</organism>
<reference evidence="8" key="2">
    <citation type="submission" date="2025-09" db="UniProtKB">
        <authorList>
            <consortium name="Ensembl"/>
        </authorList>
    </citation>
    <scope>IDENTIFICATION</scope>
</reference>
<feature type="domain" description="Chromo" evidence="7">
    <location>
        <begin position="22"/>
        <end position="81"/>
    </location>
</feature>
<feature type="compositionally biased region" description="Basic and acidic residues" evidence="6">
    <location>
        <begin position="499"/>
        <end position="540"/>
    </location>
</feature>
<dbReference type="STRING" id="94237.ENSMMOP00000025712"/>
<evidence type="ECO:0000256" key="6">
    <source>
        <dbReference type="SAM" id="MobiDB-lite"/>
    </source>
</evidence>
<keyword evidence="4" id="KW-0539">Nucleus</keyword>
<dbReference type="Pfam" id="PF00385">
    <property type="entry name" value="Chromo"/>
    <property type="match status" value="1"/>
</dbReference>
<dbReference type="InterPro" id="IPR023779">
    <property type="entry name" value="Chromodomain_CS"/>
</dbReference>
<feature type="region of interest" description="Disordered" evidence="6">
    <location>
        <begin position="73"/>
        <end position="380"/>
    </location>
</feature>
<reference evidence="8" key="1">
    <citation type="submission" date="2025-08" db="UniProtKB">
        <authorList>
            <consortium name="Ensembl"/>
        </authorList>
    </citation>
    <scope>IDENTIFICATION</scope>
</reference>
<evidence type="ECO:0000259" key="7">
    <source>
        <dbReference type="PROSITE" id="PS50013"/>
    </source>
</evidence>
<evidence type="ECO:0000256" key="1">
    <source>
        <dbReference type="ARBA" id="ARBA00004123"/>
    </source>
</evidence>
<evidence type="ECO:0000313" key="8">
    <source>
        <dbReference type="Ensembl" id="ENSMMOP00000025712.1"/>
    </source>
</evidence>
<comment type="subcellular location">
    <subcellularLocation>
        <location evidence="1">Nucleus</location>
    </subcellularLocation>
</comment>
<dbReference type="InterPro" id="IPR000953">
    <property type="entry name" value="Chromo/chromo_shadow_dom"/>
</dbReference>
<accession>A0A3Q4BV62</accession>
<dbReference type="Gene3D" id="2.40.50.40">
    <property type="match status" value="1"/>
</dbReference>
<dbReference type="Pfam" id="PF12796">
    <property type="entry name" value="Ank_2"/>
    <property type="match status" value="2"/>
</dbReference>
<feature type="repeat" description="ANK" evidence="5">
    <location>
        <begin position="636"/>
        <end position="668"/>
    </location>
</feature>
<feature type="repeat" description="ANK" evidence="5">
    <location>
        <begin position="702"/>
        <end position="734"/>
    </location>
</feature>
<evidence type="ECO:0000256" key="5">
    <source>
        <dbReference type="PROSITE-ProRule" id="PRU00023"/>
    </source>
</evidence>
<dbReference type="Proteomes" id="UP000261620">
    <property type="component" value="Unplaced"/>
</dbReference>
<proteinExistence type="predicted"/>
<feature type="compositionally biased region" description="Basic and acidic residues" evidence="6">
    <location>
        <begin position="433"/>
        <end position="448"/>
    </location>
</feature>
<feature type="compositionally biased region" description="Basic and acidic residues" evidence="6">
    <location>
        <begin position="366"/>
        <end position="379"/>
    </location>
</feature>
<feature type="compositionally biased region" description="Acidic residues" evidence="6">
    <location>
        <begin position="11"/>
        <end position="22"/>
    </location>
</feature>
<dbReference type="PROSITE" id="PS50297">
    <property type="entry name" value="ANK_REP_REGION"/>
    <property type="match status" value="1"/>
</dbReference>
<feature type="compositionally biased region" description="Basic and acidic residues" evidence="6">
    <location>
        <begin position="258"/>
        <end position="275"/>
    </location>
</feature>
<dbReference type="Gene3D" id="1.25.40.20">
    <property type="entry name" value="Ankyrin repeat-containing domain"/>
    <property type="match status" value="1"/>
</dbReference>
<dbReference type="AlphaFoldDB" id="A0A3Q4BV62"/>
<feature type="compositionally biased region" description="Basic and acidic residues" evidence="6">
    <location>
        <begin position="283"/>
        <end position="301"/>
    </location>
</feature>
<feature type="compositionally biased region" description="Basic and acidic residues" evidence="6">
    <location>
        <begin position="311"/>
        <end position="322"/>
    </location>
</feature>
<feature type="compositionally biased region" description="Basic and acidic residues" evidence="6">
    <location>
        <begin position="73"/>
        <end position="86"/>
    </location>
</feature>
<dbReference type="SMART" id="SM00248">
    <property type="entry name" value="ANK"/>
    <property type="match status" value="4"/>
</dbReference>
<feature type="repeat" description="ANK" evidence="5">
    <location>
        <begin position="669"/>
        <end position="701"/>
    </location>
</feature>
<dbReference type="CDD" id="cd18633">
    <property type="entry name" value="CD_MMP8"/>
    <property type="match status" value="1"/>
</dbReference>
<feature type="compositionally biased region" description="Basic and acidic residues" evidence="6">
    <location>
        <begin position="163"/>
        <end position="176"/>
    </location>
</feature>
<dbReference type="SUPFAM" id="SSF48403">
    <property type="entry name" value="Ankyrin repeat"/>
    <property type="match status" value="1"/>
</dbReference>
<dbReference type="InterPro" id="IPR036770">
    <property type="entry name" value="Ankyrin_rpt-contain_sf"/>
</dbReference>
<feature type="compositionally biased region" description="Basic and acidic residues" evidence="6">
    <location>
        <begin position="1"/>
        <end position="10"/>
    </location>
</feature>
<keyword evidence="3 5" id="KW-0040">ANK repeat</keyword>
<feature type="region of interest" description="Disordered" evidence="6">
    <location>
        <begin position="499"/>
        <end position="543"/>
    </location>
</feature>
<dbReference type="PROSITE" id="PS50088">
    <property type="entry name" value="ANK_REPEAT"/>
    <property type="match status" value="3"/>
</dbReference>
<dbReference type="InterPro" id="IPR050889">
    <property type="entry name" value="Dendritic_Spine_Reg/Scaffold"/>
</dbReference>
<dbReference type="PROSITE" id="PS00598">
    <property type="entry name" value="CHROMO_1"/>
    <property type="match status" value="1"/>
</dbReference>
<feature type="compositionally biased region" description="Polar residues" evidence="6">
    <location>
        <begin position="239"/>
        <end position="257"/>
    </location>
</feature>
<name>A0A3Q4BV62_MOLML</name>
<dbReference type="PROSITE" id="PS50013">
    <property type="entry name" value="CHROMO_2"/>
    <property type="match status" value="1"/>
</dbReference>
<evidence type="ECO:0000313" key="9">
    <source>
        <dbReference type="Proteomes" id="UP000261620"/>
    </source>
</evidence>
<dbReference type="InterPro" id="IPR023780">
    <property type="entry name" value="Chromo_domain"/>
</dbReference>
<keyword evidence="9" id="KW-1185">Reference proteome</keyword>
<dbReference type="GO" id="GO:0005634">
    <property type="term" value="C:nucleus"/>
    <property type="evidence" value="ECO:0007669"/>
    <property type="project" value="UniProtKB-SubCell"/>
</dbReference>
<dbReference type="OMA" id="PNRACHP"/>
<feature type="compositionally biased region" description="Low complexity" evidence="6">
    <location>
        <begin position="339"/>
        <end position="365"/>
    </location>
</feature>
<dbReference type="PANTHER" id="PTHR24166:SF47">
    <property type="entry name" value="M-PHASE PHOSPHOPROTEIN 8"/>
    <property type="match status" value="1"/>
</dbReference>
<dbReference type="SMART" id="SM00298">
    <property type="entry name" value="CHROMO"/>
    <property type="match status" value="1"/>
</dbReference>
<evidence type="ECO:0000256" key="3">
    <source>
        <dbReference type="ARBA" id="ARBA00023043"/>
    </source>
</evidence>
<sequence length="891" mass="99627">MAAETEKVEPADSEQDEEEDVYEVERIIDMRVEEGEVLYRVRWKNYCSDDDTWEPEAHLEDCREVLLAFKKTMADAKAKKEAEAKKMLPTKSDVFDADSESDSDKERPIEAPIKKKKKKKDKEEEASPKEKKKKKKDKRKDDCRPLPDEEDEEEQAPTPPSPPKEKKIEPKKRLVDSEEEDDEPVPSKKHKKEKGREGGKHKKERGEEGKKKKGKKEKKIETSEDEAVAPLEDDLSDGPSESQMDIAATTDSAANSAEKTHLDDKHKQKKGKWEMKLQQGIKDLIHDKKNRKQDANHKESSLQKLKNLTSKAKDEAAPHSDSSDSSTLHKKAKSKGQETTSAPSKAPSSSTSSSSSSSVTAASSTKGKEDDIAKEEVLGQKDATGSTNLFEKFLLNCEAKDRAPRRQPVHQPTSEKGGSKPTKSNKDSPAQKSEPKKTEKTKQSDGMHTRGAQNPGCIKYLVVNSNLTLEDCHFNVTMVETLQKSTQVFLMCPSFCSYERGKEGEEPREQRERSEETQRPSWDRKTPADDRRKKREDSEPRLFMACDDAQDTQDPIEGADKRDKGQATLSLGMDLNLDWMTLDDFQKHLNGEDEILSGPPLSPSELRDAVKSGDYMAVKLALNSKEDYNLDQEDVSGMSLSMLAAAGGQDDILRLLIKKGVRVNGRQKNGTTALMHAAEKNFLTTAAILLEAGSYVNAQTLGGETALMKACKRGNTEVVRLLLEYGADCNILSKHKNTAMYFAKLSNNLVVCDLIKDHISIVAEDTIRAYFESHLVLLEPIFPLACHRLCEGPDFSLEFGFKSQPQPEGSGILLFIFHASFVNEITARLSGPCSVHAVVLNDKFQLPIFLDSHFIYSFSPIAGINRLFIRLADAPIAKVKLLICAYRVQQQ</sequence>
<feature type="compositionally biased region" description="Acidic residues" evidence="6">
    <location>
        <begin position="223"/>
        <end position="236"/>
    </location>
</feature>
<feature type="compositionally biased region" description="Basic and acidic residues" evidence="6">
    <location>
        <begin position="194"/>
        <end position="210"/>
    </location>
</feature>
<feature type="region of interest" description="Disordered" evidence="6">
    <location>
        <begin position="399"/>
        <end position="453"/>
    </location>
</feature>
<dbReference type="InterPro" id="IPR016197">
    <property type="entry name" value="Chromo-like_dom_sf"/>
</dbReference>
<dbReference type="SUPFAM" id="SSF54160">
    <property type="entry name" value="Chromo domain-like"/>
    <property type="match status" value="1"/>
</dbReference>
<dbReference type="InterPro" id="IPR002110">
    <property type="entry name" value="Ankyrin_rpt"/>
</dbReference>
<feature type="region of interest" description="Disordered" evidence="6">
    <location>
        <begin position="1"/>
        <end position="22"/>
    </location>
</feature>
<dbReference type="Ensembl" id="ENSMMOT00000026146.1">
    <property type="protein sequence ID" value="ENSMMOP00000025712.1"/>
    <property type="gene ID" value="ENSMMOG00000019484.1"/>
</dbReference>